<reference evidence="3 4" key="1">
    <citation type="submission" date="2018-02" db="EMBL/GenBank/DDBJ databases">
        <title>Jeotgalibacillus proteolyticum sp. nov. a protease producing bacterium isolated from ocean sediments of Laizhou Bay.</title>
        <authorList>
            <person name="Li Y."/>
        </authorList>
    </citation>
    <scope>NUCLEOTIDE SEQUENCE [LARGE SCALE GENOMIC DNA]</scope>
    <source>
        <strain evidence="3 4">22-7</strain>
    </source>
</reference>
<feature type="domain" description="VOC" evidence="2">
    <location>
        <begin position="1"/>
        <end position="127"/>
    </location>
</feature>
<dbReference type="Gene3D" id="3.10.180.10">
    <property type="entry name" value="2,3-Dihydroxybiphenyl 1,2-Dioxygenase, domain 1"/>
    <property type="match status" value="1"/>
</dbReference>
<organism evidence="3 4">
    <name type="scientific">Jeotgalibacillus proteolyticus</name>
    <dbReference type="NCBI Taxonomy" id="2082395"/>
    <lineage>
        <taxon>Bacteria</taxon>
        <taxon>Bacillati</taxon>
        <taxon>Bacillota</taxon>
        <taxon>Bacilli</taxon>
        <taxon>Bacillales</taxon>
        <taxon>Caryophanaceae</taxon>
        <taxon>Jeotgalibacillus</taxon>
    </lineage>
</organism>
<sequence>MIHHVELYVADLAKSKDYWGWLLSELGYEKFQEWEQGVSFKKEKAYIVFVQTEEKYVEAGYHRKRIGLNHLAFWAKSIEQVDNLADQMRSRGMRLLYEDRYPFAGGRDHYALYGEDPDRIKVEIVAEHSLKE</sequence>
<dbReference type="OrthoDB" id="5296884at2"/>
<evidence type="ECO:0000313" key="4">
    <source>
        <dbReference type="Proteomes" id="UP000239047"/>
    </source>
</evidence>
<proteinExistence type="predicted"/>
<dbReference type="SUPFAM" id="SSF54593">
    <property type="entry name" value="Glyoxalase/Bleomycin resistance protein/Dihydroxybiphenyl dioxygenase"/>
    <property type="match status" value="1"/>
</dbReference>
<gene>
    <name evidence="3" type="ORF">C4B60_14485</name>
</gene>
<dbReference type="PANTHER" id="PTHR36113:SF6">
    <property type="entry name" value="FOSFOMYCIN RESISTANCE PROTEIN FOSX"/>
    <property type="match status" value="1"/>
</dbReference>
<dbReference type="AlphaFoldDB" id="A0A2S5G9R2"/>
<dbReference type="Proteomes" id="UP000239047">
    <property type="component" value="Unassembled WGS sequence"/>
</dbReference>
<dbReference type="RefSeq" id="WP_104058735.1">
    <property type="nucleotide sequence ID" value="NZ_PREZ01000005.1"/>
</dbReference>
<protein>
    <recommendedName>
        <fullName evidence="2">VOC domain-containing protein</fullName>
    </recommendedName>
</protein>
<dbReference type="InterPro" id="IPR029068">
    <property type="entry name" value="Glyas_Bleomycin-R_OHBP_Dase"/>
</dbReference>
<evidence type="ECO:0000313" key="3">
    <source>
        <dbReference type="EMBL" id="PPA69742.1"/>
    </source>
</evidence>
<dbReference type="PROSITE" id="PS51819">
    <property type="entry name" value="VOC"/>
    <property type="match status" value="1"/>
</dbReference>
<dbReference type="InterPro" id="IPR051332">
    <property type="entry name" value="Fosfomycin_Res_Enzymes"/>
</dbReference>
<dbReference type="InterPro" id="IPR004360">
    <property type="entry name" value="Glyas_Fos-R_dOase_dom"/>
</dbReference>
<dbReference type="InterPro" id="IPR037523">
    <property type="entry name" value="VOC_core"/>
</dbReference>
<evidence type="ECO:0000259" key="2">
    <source>
        <dbReference type="PROSITE" id="PS51819"/>
    </source>
</evidence>
<evidence type="ECO:0000256" key="1">
    <source>
        <dbReference type="ARBA" id="ARBA00022723"/>
    </source>
</evidence>
<dbReference type="PANTHER" id="PTHR36113">
    <property type="entry name" value="LYASE, PUTATIVE-RELATED-RELATED"/>
    <property type="match status" value="1"/>
</dbReference>
<keyword evidence="4" id="KW-1185">Reference proteome</keyword>
<dbReference type="Pfam" id="PF00903">
    <property type="entry name" value="Glyoxalase"/>
    <property type="match status" value="1"/>
</dbReference>
<accession>A0A2S5G9R2</accession>
<keyword evidence="1" id="KW-0479">Metal-binding</keyword>
<dbReference type="EMBL" id="PREZ01000005">
    <property type="protein sequence ID" value="PPA69742.1"/>
    <property type="molecule type" value="Genomic_DNA"/>
</dbReference>
<dbReference type="GO" id="GO:0046872">
    <property type="term" value="F:metal ion binding"/>
    <property type="evidence" value="ECO:0007669"/>
    <property type="project" value="UniProtKB-KW"/>
</dbReference>
<name>A0A2S5G9R2_9BACL</name>
<comment type="caution">
    <text evidence="3">The sequence shown here is derived from an EMBL/GenBank/DDBJ whole genome shotgun (WGS) entry which is preliminary data.</text>
</comment>